<keyword evidence="3 7" id="KW-0592">Phosphate transport</keyword>
<evidence type="ECO:0000256" key="8">
    <source>
        <dbReference type="SAM" id="MobiDB-lite"/>
    </source>
</evidence>
<dbReference type="Proteomes" id="UP000826012">
    <property type="component" value="Chromosome"/>
</dbReference>
<comment type="similarity">
    <text evidence="1 7">Belongs to the PstS family.</text>
</comment>
<keyword evidence="12" id="KW-1185">Reference proteome</keyword>
<evidence type="ECO:0000256" key="2">
    <source>
        <dbReference type="ARBA" id="ARBA00022448"/>
    </source>
</evidence>
<evidence type="ECO:0000259" key="10">
    <source>
        <dbReference type="Pfam" id="PF12849"/>
    </source>
</evidence>
<evidence type="ECO:0000313" key="11">
    <source>
        <dbReference type="EMBL" id="BCZ20586.1"/>
    </source>
</evidence>
<dbReference type="SUPFAM" id="SSF53850">
    <property type="entry name" value="Periplasmic binding protein-like II"/>
    <property type="match status" value="1"/>
</dbReference>
<evidence type="ECO:0000313" key="12">
    <source>
        <dbReference type="Proteomes" id="UP000826012"/>
    </source>
</evidence>
<keyword evidence="6" id="KW-0449">Lipoprotein</keyword>
<dbReference type="EMBL" id="AP024828">
    <property type="protein sequence ID" value="BCZ20586.1"/>
    <property type="molecule type" value="Genomic_DNA"/>
</dbReference>
<dbReference type="NCBIfam" id="TIGR00975">
    <property type="entry name" value="3a0107s03"/>
    <property type="match status" value="1"/>
</dbReference>
<keyword evidence="4 9" id="KW-0732">Signal</keyword>
<evidence type="ECO:0000256" key="1">
    <source>
        <dbReference type="ARBA" id="ARBA00008725"/>
    </source>
</evidence>
<accession>A0ABN6IC27</accession>
<dbReference type="Pfam" id="PF12849">
    <property type="entry name" value="PBP_like_2"/>
    <property type="match status" value="1"/>
</dbReference>
<keyword evidence="5" id="KW-0564">Palmitate</keyword>
<organism evidence="11 12">
    <name type="scientific">Mycobacterium senriense</name>
    <dbReference type="NCBI Taxonomy" id="2775496"/>
    <lineage>
        <taxon>Bacteria</taxon>
        <taxon>Bacillati</taxon>
        <taxon>Actinomycetota</taxon>
        <taxon>Actinomycetes</taxon>
        <taxon>Mycobacteriales</taxon>
        <taxon>Mycobacteriaceae</taxon>
        <taxon>Mycobacterium</taxon>
        <taxon>Mycobacterium avium complex (MAC)</taxon>
    </lineage>
</organism>
<feature type="chain" id="PRO_5046373239" description="Phosphate-binding protein" evidence="9">
    <location>
        <begin position="18"/>
        <end position="368"/>
    </location>
</feature>
<dbReference type="PIRSF" id="PIRSF002756">
    <property type="entry name" value="PstS"/>
    <property type="match status" value="1"/>
</dbReference>
<protein>
    <recommendedName>
        <fullName evidence="7">Phosphate-binding protein</fullName>
    </recommendedName>
</protein>
<gene>
    <name evidence="11" type="primary">pstS1</name>
    <name evidence="11" type="ORF">MTY59_04410</name>
</gene>
<name>A0ABN6IC27_9MYCO</name>
<feature type="domain" description="PBP" evidence="10">
    <location>
        <begin position="40"/>
        <end position="336"/>
    </location>
</feature>
<sequence>MLLALSATVPLVLSAAACGSNKTGGQSSPGAGNGSPATTPASNNLALTETGATELYPLMNQWVAAYHAKYPNVSITTGATGSGAGISQAAARAVDIGASGAYLSEGDMKAHKGLMNIALAISAEQVNYNLPGLTEHLKLNGKVLAAMYEGKIKTWNDPQIAALNPGVNLPATPVVPLHRSDGAGDTFVFTQYLSKQDPDGWGKSPGFGTTVDFPAVPGALGENGAGGMVTGCADTPGCVAYIGSSYLDQATQKGLGEAQLGNASGNYLLPDAQGVQAEASGFAAQTPANQAISLINGPAADGYPIVYYEYAIVYNNQKDAATAQTLQSFLHWAVTDGSNASFLNAVHFQPLPASLVKLSDAQIAQISS</sequence>
<dbReference type="PANTHER" id="PTHR42996">
    <property type="entry name" value="PHOSPHATE-BINDING PROTEIN PSTS"/>
    <property type="match status" value="1"/>
</dbReference>
<dbReference type="InterPro" id="IPR005673">
    <property type="entry name" value="ABC_phos-bd_PstS"/>
</dbReference>
<dbReference type="PANTHER" id="PTHR42996:SF1">
    <property type="entry name" value="PHOSPHATE-BINDING PROTEIN PSTS"/>
    <property type="match status" value="1"/>
</dbReference>
<evidence type="ECO:0000256" key="7">
    <source>
        <dbReference type="PIRNR" id="PIRNR002756"/>
    </source>
</evidence>
<evidence type="ECO:0000256" key="5">
    <source>
        <dbReference type="ARBA" id="ARBA00023139"/>
    </source>
</evidence>
<feature type="signal peptide" evidence="9">
    <location>
        <begin position="1"/>
        <end position="17"/>
    </location>
</feature>
<reference evidence="11 12" key="1">
    <citation type="submission" date="2021-07" db="EMBL/GenBank/DDBJ databases">
        <title>Complete genome sequence of nontuberculous Mycobacterium sp. TY59.</title>
        <authorList>
            <person name="Fukushima K."/>
        </authorList>
    </citation>
    <scope>NUCLEOTIDE SEQUENCE [LARGE SCALE GENOMIC DNA]</scope>
    <source>
        <strain evidence="11 12">TY59</strain>
    </source>
</reference>
<evidence type="ECO:0000256" key="6">
    <source>
        <dbReference type="ARBA" id="ARBA00023288"/>
    </source>
</evidence>
<keyword evidence="2 7" id="KW-0813">Transport</keyword>
<reference evidence="11 12" key="2">
    <citation type="submission" date="2021-07" db="EMBL/GenBank/DDBJ databases">
        <authorList>
            <person name="Matsumoto Y."/>
            <person name="Motooka D."/>
            <person name="Nakamura S."/>
        </authorList>
    </citation>
    <scope>NUCLEOTIDE SEQUENCE [LARGE SCALE GENOMIC DNA]</scope>
    <source>
        <strain evidence="11 12">TY59</strain>
    </source>
</reference>
<evidence type="ECO:0000256" key="3">
    <source>
        <dbReference type="ARBA" id="ARBA00022592"/>
    </source>
</evidence>
<evidence type="ECO:0000256" key="4">
    <source>
        <dbReference type="ARBA" id="ARBA00022729"/>
    </source>
</evidence>
<evidence type="ECO:0000256" key="9">
    <source>
        <dbReference type="SAM" id="SignalP"/>
    </source>
</evidence>
<dbReference type="Gene3D" id="3.40.190.10">
    <property type="entry name" value="Periplasmic binding protein-like II"/>
    <property type="match status" value="2"/>
</dbReference>
<feature type="region of interest" description="Disordered" evidence="8">
    <location>
        <begin position="23"/>
        <end position="43"/>
    </location>
</feature>
<dbReference type="InterPro" id="IPR024370">
    <property type="entry name" value="PBP_domain"/>
</dbReference>
<dbReference type="InterPro" id="IPR050962">
    <property type="entry name" value="Phosphate-bind_PstS"/>
</dbReference>
<proteinExistence type="inferred from homology"/>